<dbReference type="AlphaFoldDB" id="A0A3S5WVH3"/>
<sequence>MKITQVLLLALTLPCAALAADRNDIQSCYERNGLTDIKPAGTGRELVVIIDQTIPMPDDLQRSSWGQIERFVQAGDRVKLYTFSAFLPGEYLRLAYAGQLDMPLEGEIRDDVSMRKLRGLDTCLTTQTKVFRNGFGKQFVKALRDARQDIPKSEIMNSLRKVGEDMKAEQGVSDRVVFLISDMLEHSDYTSFYATNKIKQLNVGDELKQAKSKGLFADLQGARVYVTGAGLVTDAVKHAYRSGKTMDALGDFWSQYFEHSHATLVNFGAPSLSTDLQ</sequence>
<dbReference type="Proteomes" id="UP000266778">
    <property type="component" value="Chromosome"/>
</dbReference>
<proteinExistence type="predicted"/>
<dbReference type="EMBL" id="CP025706">
    <property type="protein sequence ID" value="AXB06007.1"/>
    <property type="molecule type" value="Genomic_DNA"/>
</dbReference>
<gene>
    <name evidence="1" type="ORF">C1C91_14230</name>
</gene>
<organism evidence="1 2">
    <name type="scientific">Aeromonas caviae</name>
    <name type="common">Aeromonas punctata</name>
    <dbReference type="NCBI Taxonomy" id="648"/>
    <lineage>
        <taxon>Bacteria</taxon>
        <taxon>Pseudomonadati</taxon>
        <taxon>Pseudomonadota</taxon>
        <taxon>Gammaproteobacteria</taxon>
        <taxon>Aeromonadales</taxon>
        <taxon>Aeromonadaceae</taxon>
        <taxon>Aeromonas</taxon>
    </lineage>
</organism>
<evidence type="ECO:0000313" key="2">
    <source>
        <dbReference type="Proteomes" id="UP000266778"/>
    </source>
</evidence>
<reference evidence="1" key="1">
    <citation type="journal article" date="2019" name="J Environ">
        <title>Genetic characterization and potential molecular dissemination mechanism of tet (31) gene in Aeromonas caviae from an oxytetracycline wastewater treatment system.</title>
        <authorList>
            <person name="Shi Y."/>
            <person name="Tian Z."/>
            <person name="Leclercq S.O."/>
            <person name="Zhang H."/>
            <person name="Yang M."/>
            <person name="Zhang Y."/>
        </authorList>
    </citation>
    <scope>NUCLEOTIDE SEQUENCE</scope>
    <source>
        <strain evidence="1">T25-39</strain>
    </source>
</reference>
<protein>
    <submittedName>
        <fullName evidence="1">Uncharacterized protein</fullName>
    </submittedName>
</protein>
<evidence type="ECO:0000313" key="1">
    <source>
        <dbReference type="EMBL" id="AXB06007.1"/>
    </source>
</evidence>
<dbReference type="RefSeq" id="WP_109112491.1">
    <property type="nucleotide sequence ID" value="NZ_BQVH01000012.1"/>
</dbReference>
<accession>A0A3S5WVH3</accession>
<name>A0A3S5WVH3_AERCA</name>